<reference evidence="1" key="2">
    <citation type="submission" date="2025-09" db="UniProtKB">
        <authorList>
            <consortium name="Ensembl"/>
        </authorList>
    </citation>
    <scope>IDENTIFICATION</scope>
</reference>
<dbReference type="Proteomes" id="UP000694546">
    <property type="component" value="Unassembled WGS sequence"/>
</dbReference>
<dbReference type="Ensembl" id="ENSGMOT00000045168.1">
    <property type="protein sequence ID" value="ENSGMOP00000034381.1"/>
    <property type="gene ID" value="ENSGMOG00000027503.1"/>
</dbReference>
<evidence type="ECO:0000313" key="2">
    <source>
        <dbReference type="Proteomes" id="UP000694546"/>
    </source>
</evidence>
<accession>A0A8C5AMY6</accession>
<dbReference type="AlphaFoldDB" id="A0A8C5AMY6"/>
<reference evidence="1" key="1">
    <citation type="submission" date="2025-08" db="UniProtKB">
        <authorList>
            <consortium name="Ensembl"/>
        </authorList>
    </citation>
    <scope>IDENTIFICATION</scope>
</reference>
<organism evidence="1 2">
    <name type="scientific">Gadus morhua</name>
    <name type="common">Atlantic cod</name>
    <dbReference type="NCBI Taxonomy" id="8049"/>
    <lineage>
        <taxon>Eukaryota</taxon>
        <taxon>Metazoa</taxon>
        <taxon>Chordata</taxon>
        <taxon>Craniata</taxon>
        <taxon>Vertebrata</taxon>
        <taxon>Euteleostomi</taxon>
        <taxon>Actinopterygii</taxon>
        <taxon>Neopterygii</taxon>
        <taxon>Teleostei</taxon>
        <taxon>Neoteleostei</taxon>
        <taxon>Acanthomorphata</taxon>
        <taxon>Zeiogadaria</taxon>
        <taxon>Gadariae</taxon>
        <taxon>Gadiformes</taxon>
        <taxon>Gadoidei</taxon>
        <taxon>Gadidae</taxon>
        <taxon>Gadus</taxon>
    </lineage>
</organism>
<protein>
    <submittedName>
        <fullName evidence="1">Uncharacterized protein</fullName>
    </submittedName>
</protein>
<name>A0A8C5AMY6_GADMO</name>
<dbReference type="GeneTree" id="ENSGT01030000240166"/>
<keyword evidence="2" id="KW-1185">Reference proteome</keyword>
<evidence type="ECO:0000313" key="1">
    <source>
        <dbReference type="Ensembl" id="ENSGMOP00000034381.1"/>
    </source>
</evidence>
<proteinExistence type="predicted"/>
<sequence>MSKSDLVSPSKKCTVKVENLRKKKAYAEDTEYRQVKKLQTQQRYKCDEQYQAKLKNSSIARYANNEPFKEQKMH</sequence>